<feature type="transmembrane region" description="Helical" evidence="8">
    <location>
        <begin position="201"/>
        <end position="220"/>
    </location>
</feature>
<dbReference type="Proteomes" id="UP001142055">
    <property type="component" value="Chromosome 1"/>
</dbReference>
<keyword evidence="10" id="KW-1185">Reference proteome</keyword>
<dbReference type="PANTHER" id="PTHR13624:SF6">
    <property type="entry name" value="EMEI"/>
    <property type="match status" value="1"/>
</dbReference>
<dbReference type="GO" id="GO:0016020">
    <property type="term" value="C:membrane"/>
    <property type="evidence" value="ECO:0007669"/>
    <property type="project" value="UniProtKB-SubCell"/>
</dbReference>
<feature type="transmembrane region" description="Helical" evidence="8">
    <location>
        <begin position="132"/>
        <end position="154"/>
    </location>
</feature>
<organism evidence="9 10">
    <name type="scientific">Blomia tropicalis</name>
    <name type="common">Mite</name>
    <dbReference type="NCBI Taxonomy" id="40697"/>
    <lineage>
        <taxon>Eukaryota</taxon>
        <taxon>Metazoa</taxon>
        <taxon>Ecdysozoa</taxon>
        <taxon>Arthropoda</taxon>
        <taxon>Chelicerata</taxon>
        <taxon>Arachnida</taxon>
        <taxon>Acari</taxon>
        <taxon>Acariformes</taxon>
        <taxon>Sarcoptiformes</taxon>
        <taxon>Astigmata</taxon>
        <taxon>Glycyphagoidea</taxon>
        <taxon>Echimyopodidae</taxon>
        <taxon>Blomia</taxon>
    </lineage>
</organism>
<keyword evidence="4 8" id="KW-1133">Transmembrane helix</keyword>
<accession>A0A9Q0RRV8</accession>
<reference evidence="9" key="1">
    <citation type="submission" date="2022-12" db="EMBL/GenBank/DDBJ databases">
        <title>Genome assemblies of Blomia tropicalis.</title>
        <authorList>
            <person name="Cui Y."/>
        </authorList>
    </citation>
    <scope>NUCLEOTIDE SEQUENCE</scope>
    <source>
        <tissue evidence="9">Adult mites</tissue>
    </source>
</reference>
<dbReference type="AlphaFoldDB" id="A0A9Q0RRV8"/>
<feature type="transmembrane region" description="Helical" evidence="8">
    <location>
        <begin position="166"/>
        <end position="189"/>
    </location>
</feature>
<evidence type="ECO:0008006" key="11">
    <source>
        <dbReference type="Google" id="ProtNLM"/>
    </source>
</evidence>
<dbReference type="EMBL" id="JAPWDV010000001">
    <property type="protein sequence ID" value="KAJ6224166.1"/>
    <property type="molecule type" value="Genomic_DNA"/>
</dbReference>
<evidence type="ECO:0000256" key="3">
    <source>
        <dbReference type="ARBA" id="ARBA00022692"/>
    </source>
</evidence>
<evidence type="ECO:0000256" key="4">
    <source>
        <dbReference type="ARBA" id="ARBA00022989"/>
    </source>
</evidence>
<dbReference type="InterPro" id="IPR019395">
    <property type="entry name" value="Transmembrane_161A/B"/>
</dbReference>
<keyword evidence="6" id="KW-0325">Glycoprotein</keyword>
<feature type="transmembrane region" description="Helical" evidence="8">
    <location>
        <begin position="394"/>
        <end position="418"/>
    </location>
</feature>
<protein>
    <recommendedName>
        <fullName evidence="11">Transmembrane protein 161B</fullName>
    </recommendedName>
</protein>
<evidence type="ECO:0000256" key="5">
    <source>
        <dbReference type="ARBA" id="ARBA00023136"/>
    </source>
</evidence>
<keyword evidence="5 8" id="KW-0472">Membrane</keyword>
<evidence type="ECO:0000256" key="7">
    <source>
        <dbReference type="SAM" id="MobiDB-lite"/>
    </source>
</evidence>
<keyword evidence="3 8" id="KW-0812">Transmembrane</keyword>
<name>A0A9Q0RRV8_BLOTA</name>
<evidence type="ECO:0000313" key="10">
    <source>
        <dbReference type="Proteomes" id="UP001142055"/>
    </source>
</evidence>
<sequence length="556" mass="63489">MAVLGFQLILTIVVLWILNKFTAKYSFAQWLLLKGGLVRYLHPTNERLKETISNGNVDPHTTHKCDKPSKNQTSGKKSGSTRRRGTKSGSYQDDAQKVESFNVPRTLTLALDYEPLGKYYVMQLPFYSDLQWLLDFSFCTLIVYFTTEMYYTYFGQKEAVIEYNLALIWCFLAFGFALKILFSITATYFRGGNEAMGERSMCIVSGCFFFLISMVVLIPAEDILEFGLVEAHQTFVNNTRKLLEFQGVAEQSSGPVSQLIFRFWLAIACGLLGAILTFPGLRVSKMHKDTLTYSEGNKFQSAIYNLSFISPLFIILFWIKPIARNYLTVREWMTPETFEATRLIFILVVLALRVSLFRKYIQSYLNIAPQRLSYLRKESGKITNLEIQKMIARVSYYLCVASLQFFGPILLCLFLTLLTKSTGNYRWTGSWLNQTNCSNDMCPVPDLNTLSSQSFLVNNEINETISNDEFINQTIIEDSLDLINAGNASNFTADLNATGEQVQTEQDIAKISLSLLKDVFNPLVFRGVIGFLLWWTVATWFSTQAIGFMYHSYFED</sequence>
<comment type="caution">
    <text evidence="9">The sequence shown here is derived from an EMBL/GenBank/DDBJ whole genome shotgun (WGS) entry which is preliminary data.</text>
</comment>
<comment type="subcellular location">
    <subcellularLocation>
        <location evidence="1">Membrane</location>
        <topology evidence="1">Multi-pass membrane protein</topology>
    </subcellularLocation>
</comment>
<evidence type="ECO:0000256" key="2">
    <source>
        <dbReference type="ARBA" id="ARBA00009706"/>
    </source>
</evidence>
<comment type="similarity">
    <text evidence="2">Belongs to the TMEM161 family.</text>
</comment>
<feature type="transmembrane region" description="Helical" evidence="8">
    <location>
        <begin position="6"/>
        <end position="23"/>
    </location>
</feature>
<evidence type="ECO:0000256" key="6">
    <source>
        <dbReference type="ARBA" id="ARBA00023180"/>
    </source>
</evidence>
<gene>
    <name evidence="9" type="ORF">RDWZM_002711</name>
</gene>
<dbReference type="PANTHER" id="PTHR13624">
    <property type="entry name" value="RE42071P"/>
    <property type="match status" value="1"/>
</dbReference>
<dbReference type="OMA" id="RFALMPI"/>
<evidence type="ECO:0000256" key="1">
    <source>
        <dbReference type="ARBA" id="ARBA00004141"/>
    </source>
</evidence>
<feature type="compositionally biased region" description="Basic and acidic residues" evidence="7">
    <location>
        <begin position="60"/>
        <end position="69"/>
    </location>
</feature>
<feature type="transmembrane region" description="Helical" evidence="8">
    <location>
        <begin position="259"/>
        <end position="281"/>
    </location>
</feature>
<evidence type="ECO:0000256" key="8">
    <source>
        <dbReference type="SAM" id="Phobius"/>
    </source>
</evidence>
<dbReference type="Pfam" id="PF10268">
    <property type="entry name" value="Tmemb_161AB"/>
    <property type="match status" value="1"/>
</dbReference>
<proteinExistence type="inferred from homology"/>
<feature type="region of interest" description="Disordered" evidence="7">
    <location>
        <begin position="51"/>
        <end position="93"/>
    </location>
</feature>
<feature type="transmembrane region" description="Helical" evidence="8">
    <location>
        <begin position="302"/>
        <end position="323"/>
    </location>
</feature>
<feature type="transmembrane region" description="Helical" evidence="8">
    <location>
        <begin position="343"/>
        <end position="361"/>
    </location>
</feature>
<evidence type="ECO:0000313" key="9">
    <source>
        <dbReference type="EMBL" id="KAJ6224166.1"/>
    </source>
</evidence>